<proteinExistence type="predicted"/>
<dbReference type="PhylomeDB" id="A0A060TGM5"/>
<dbReference type="SMART" id="SM00852">
    <property type="entry name" value="MoCF_biosynth"/>
    <property type="match status" value="1"/>
</dbReference>
<dbReference type="PANTHER" id="PTHR47675:SF1">
    <property type="entry name" value="MOLYBDOPTERIN BINDING DOMAIN PROTEIN (AFU_ORTHOLOGUE AFUA_5G11210)"/>
    <property type="match status" value="1"/>
</dbReference>
<reference evidence="2" key="1">
    <citation type="submission" date="2014-02" db="EMBL/GenBank/DDBJ databases">
        <authorList>
            <person name="Genoscope - CEA"/>
        </authorList>
    </citation>
    <scope>NUCLEOTIDE SEQUENCE</scope>
    <source>
        <strain evidence="2">LS3</strain>
    </source>
</reference>
<dbReference type="GO" id="GO:0047884">
    <property type="term" value="F:FAD diphosphatase activity"/>
    <property type="evidence" value="ECO:0007669"/>
    <property type="project" value="TreeGrafter"/>
</dbReference>
<dbReference type="Gene3D" id="3.40.980.10">
    <property type="entry name" value="MoaB/Mog-like domain"/>
    <property type="match status" value="1"/>
</dbReference>
<dbReference type="GO" id="GO:0042726">
    <property type="term" value="P:flavin-containing compound metabolic process"/>
    <property type="evidence" value="ECO:0007669"/>
    <property type="project" value="TreeGrafter"/>
</dbReference>
<accession>A0A060TGM5</accession>
<feature type="domain" description="MoaB/Mog" evidence="1">
    <location>
        <begin position="31"/>
        <end position="204"/>
    </location>
</feature>
<name>A0A060TGM5_BLAAD</name>
<dbReference type="Pfam" id="PF00994">
    <property type="entry name" value="MoCF_biosynth"/>
    <property type="match status" value="1"/>
</dbReference>
<organism evidence="2">
    <name type="scientific">Blastobotrys adeninivorans</name>
    <name type="common">Yeast</name>
    <name type="synonym">Arxula adeninivorans</name>
    <dbReference type="NCBI Taxonomy" id="409370"/>
    <lineage>
        <taxon>Eukaryota</taxon>
        <taxon>Fungi</taxon>
        <taxon>Dikarya</taxon>
        <taxon>Ascomycota</taxon>
        <taxon>Saccharomycotina</taxon>
        <taxon>Dipodascomycetes</taxon>
        <taxon>Dipodascales</taxon>
        <taxon>Trichomonascaceae</taxon>
        <taxon>Blastobotrys</taxon>
    </lineage>
</organism>
<gene>
    <name evidence="2" type="ORF">GNLVRS02_ARAD1D24574g</name>
</gene>
<evidence type="ECO:0000259" key="1">
    <source>
        <dbReference type="SMART" id="SM00852"/>
    </source>
</evidence>
<dbReference type="InterPro" id="IPR036425">
    <property type="entry name" value="MoaB/Mog-like_dom_sf"/>
</dbReference>
<dbReference type="CDD" id="cd00885">
    <property type="entry name" value="cinA"/>
    <property type="match status" value="1"/>
</dbReference>
<dbReference type="Pfam" id="PF24102">
    <property type="entry name" value="FLAD1_M"/>
    <property type="match status" value="1"/>
</dbReference>
<dbReference type="AlphaFoldDB" id="A0A060TGM5"/>
<dbReference type="PANTHER" id="PTHR47675">
    <property type="entry name" value="MOLYBDOPTERIN BINDING DOMAIN PROTEIN (AFU_ORTHOLOGUE AFUA_5G11210)"/>
    <property type="match status" value="1"/>
</dbReference>
<dbReference type="EMBL" id="HG937694">
    <property type="protein sequence ID" value="CDP38002.1"/>
    <property type="molecule type" value="Genomic_DNA"/>
</dbReference>
<sequence>MIGLNRSLSRSKLLLKSLRSVKMSHPISTAACLIIGDEILNGKIHDTNSYYFAKYCFNLGIDVRHVAVVPDEEEDIKSKVSELASRYDFIVTSGGIGPTHDDITYEAIANAFNLKLELHQGTVDRMKALSKFNIDPNDPHAEETMKAQLRMATLPVGPNVEYHYVQQDMWVPIVAIDGKVHILPGIPSIFQRLLEGLKPSITTRVAEENQLARYYVKTAMRESEIAPYLDKLQKTWQSKGIKIGSYPHMKLRSNTVSIIGPHSLDQNLKSIVKDVESNVNGQEINAEEEASRTGQE</sequence>
<dbReference type="SUPFAM" id="SSF53218">
    <property type="entry name" value="Molybdenum cofactor biosynthesis proteins"/>
    <property type="match status" value="1"/>
</dbReference>
<evidence type="ECO:0000313" key="2">
    <source>
        <dbReference type="EMBL" id="CDP38002.1"/>
    </source>
</evidence>
<reference evidence="2" key="2">
    <citation type="submission" date="2014-06" db="EMBL/GenBank/DDBJ databases">
        <title>The complete genome of Blastobotrys (Arxula) adeninivorans LS3 - a yeast of biotechnological interest.</title>
        <authorList>
            <person name="Kunze G."/>
            <person name="Gaillardin C."/>
            <person name="Czernicka M."/>
            <person name="Durrens P."/>
            <person name="Martin T."/>
            <person name="Boer E."/>
            <person name="Gabaldon T."/>
            <person name="Cruz J."/>
            <person name="Talla E."/>
            <person name="Marck C."/>
            <person name="Goffeau A."/>
            <person name="Barbe V."/>
            <person name="Baret P."/>
            <person name="Baronian K."/>
            <person name="Beier S."/>
            <person name="Bleykasten C."/>
            <person name="Bode R."/>
            <person name="Casaregola S."/>
            <person name="Despons L."/>
            <person name="Fairhead C."/>
            <person name="Giersberg M."/>
            <person name="Gierski P."/>
            <person name="Hahnel U."/>
            <person name="Hartmann A."/>
            <person name="Jankowska D."/>
            <person name="Jubin C."/>
            <person name="Jung P."/>
            <person name="Lafontaine I."/>
            <person name="Leh-Louis V."/>
            <person name="Lemaire M."/>
            <person name="Marcet-Houben M."/>
            <person name="Mascher M."/>
            <person name="Morel G."/>
            <person name="Richard G.-F."/>
            <person name="Riechen J."/>
            <person name="Sacerdot C."/>
            <person name="Sarkar A."/>
            <person name="Savel G."/>
            <person name="Schacherer J."/>
            <person name="Sherman D."/>
            <person name="Straub M.-L."/>
            <person name="Stein N."/>
            <person name="Thierry A."/>
            <person name="Trautwein-Schult A."/>
            <person name="Westhof E."/>
            <person name="Worch S."/>
            <person name="Dujon B."/>
            <person name="Souciet J.-L."/>
            <person name="Wincker P."/>
            <person name="Scholz U."/>
            <person name="Neuveglise N."/>
        </authorList>
    </citation>
    <scope>NUCLEOTIDE SEQUENCE</scope>
    <source>
        <strain evidence="2">LS3</strain>
    </source>
</reference>
<protein>
    <submittedName>
        <fullName evidence="2">ARAD1D24574p</fullName>
    </submittedName>
</protein>
<dbReference type="InterPro" id="IPR001453">
    <property type="entry name" value="MoaB/Mog_dom"/>
</dbReference>
<dbReference type="InterPro" id="IPR056596">
    <property type="entry name" value="FLAD1_M"/>
</dbReference>